<comment type="caution">
    <text evidence="12">The sequence shown here is derived from an EMBL/GenBank/DDBJ whole genome shotgun (WGS) entry which is preliminary data.</text>
</comment>
<dbReference type="PROSITE" id="PS00211">
    <property type="entry name" value="ABC_TRANSPORTER_1"/>
    <property type="match status" value="1"/>
</dbReference>
<keyword evidence="1" id="KW-0813">Transport</keyword>
<name>A0A935JYB4_9RHOO</name>
<dbReference type="GO" id="GO:0016887">
    <property type="term" value="F:ATP hydrolysis activity"/>
    <property type="evidence" value="ECO:0007669"/>
    <property type="project" value="InterPro"/>
</dbReference>
<evidence type="ECO:0000256" key="5">
    <source>
        <dbReference type="ARBA" id="ARBA00022741"/>
    </source>
</evidence>
<dbReference type="EMBL" id="JADJMS010000020">
    <property type="protein sequence ID" value="MBK7415450.1"/>
    <property type="molecule type" value="Genomic_DNA"/>
</dbReference>
<dbReference type="GO" id="GO:0140359">
    <property type="term" value="F:ABC-type transporter activity"/>
    <property type="evidence" value="ECO:0007669"/>
    <property type="project" value="InterPro"/>
</dbReference>
<dbReference type="Proteomes" id="UP000739411">
    <property type="component" value="Unassembled WGS sequence"/>
</dbReference>
<dbReference type="InterPro" id="IPR005116">
    <property type="entry name" value="Transp-assoc_OB_typ1"/>
</dbReference>
<evidence type="ECO:0000256" key="8">
    <source>
        <dbReference type="ARBA" id="ARBA00023136"/>
    </source>
</evidence>
<dbReference type="InterPro" id="IPR003439">
    <property type="entry name" value="ABC_transporter-like_ATP-bd"/>
</dbReference>
<dbReference type="PROSITE" id="PS51866">
    <property type="entry name" value="MOP"/>
    <property type="match status" value="1"/>
</dbReference>
<dbReference type="PANTHER" id="PTHR43514">
    <property type="entry name" value="ABC TRANSPORTER I FAMILY MEMBER 10"/>
    <property type="match status" value="1"/>
</dbReference>
<keyword evidence="2" id="KW-1003">Cell membrane</keyword>
<dbReference type="InterPro" id="IPR050334">
    <property type="entry name" value="Molybdenum_import_ModC"/>
</dbReference>
<keyword evidence="3 9" id="KW-0500">Molybdenum</keyword>
<feature type="domain" description="Mop" evidence="11">
    <location>
        <begin position="294"/>
        <end position="359"/>
    </location>
</feature>
<dbReference type="AlphaFoldDB" id="A0A935JYB4"/>
<dbReference type="Gene3D" id="2.40.50.100">
    <property type="match status" value="1"/>
</dbReference>
<dbReference type="PANTHER" id="PTHR43514:SF10">
    <property type="entry name" value="MOLYBDENUM IMPORT ATP-BINDING PROTEIN MODC 2"/>
    <property type="match status" value="1"/>
</dbReference>
<evidence type="ECO:0000256" key="1">
    <source>
        <dbReference type="ARBA" id="ARBA00022448"/>
    </source>
</evidence>
<organism evidence="12 13">
    <name type="scientific">Candidatus Dechloromonas phosphorivorans</name>
    <dbReference type="NCBI Taxonomy" id="2899244"/>
    <lineage>
        <taxon>Bacteria</taxon>
        <taxon>Pseudomonadati</taxon>
        <taxon>Pseudomonadota</taxon>
        <taxon>Betaproteobacteria</taxon>
        <taxon>Rhodocyclales</taxon>
        <taxon>Azonexaceae</taxon>
        <taxon>Dechloromonas</taxon>
    </lineage>
</organism>
<accession>A0A935JYB4</accession>
<keyword evidence="8" id="KW-0472">Membrane</keyword>
<evidence type="ECO:0000259" key="10">
    <source>
        <dbReference type="PROSITE" id="PS50893"/>
    </source>
</evidence>
<dbReference type="Gene3D" id="3.40.50.300">
    <property type="entry name" value="P-loop containing nucleotide triphosphate hydrolases"/>
    <property type="match status" value="1"/>
</dbReference>
<keyword evidence="5" id="KW-0547">Nucleotide-binding</keyword>
<keyword evidence="6 12" id="KW-0067">ATP-binding</keyword>
<dbReference type="GO" id="GO:0015098">
    <property type="term" value="F:molybdate ion transmembrane transporter activity"/>
    <property type="evidence" value="ECO:0007669"/>
    <property type="project" value="InterPro"/>
</dbReference>
<evidence type="ECO:0000256" key="2">
    <source>
        <dbReference type="ARBA" id="ARBA00022475"/>
    </source>
</evidence>
<evidence type="ECO:0000313" key="12">
    <source>
        <dbReference type="EMBL" id="MBK7415450.1"/>
    </source>
</evidence>
<dbReference type="InterPro" id="IPR017871">
    <property type="entry name" value="ABC_transporter-like_CS"/>
</dbReference>
<dbReference type="Pfam" id="PF03459">
    <property type="entry name" value="TOBE"/>
    <property type="match status" value="1"/>
</dbReference>
<sequence length="359" mass="39260">MSFEIRAKFRVDRNNFKLDVDLTLPGRGITALFGHSGSGKTTCLRAMAGLERTRDGYFALGNEVWQDEAQNRFIPPHQRALGVVFQEASLFPHLSVRGNMSFGEKRAPLIERRFALPQVAELLGINHLLERPTTELSGGERQRVAIARALLNAPQLLLMDEPLAALDIKRKLEILPYLERLHSELSIPIIYVSHAPDEVARLADHLVLLDQGSVVASGPLKEVLGRIDLPAAFGDDAGVVIEARIAAHEVDDLTRLEFPGGHIFVSRRHEPLGTPLRCRIHARDVSLALVPQVQSSILNSVAATVVDLGPTDTPGHVLVKLDVAGNPLLARITKRSAENLQIRPGLALHAQIKAVALLA</sequence>
<dbReference type="InterPro" id="IPR008995">
    <property type="entry name" value="Mo/tungstate-bd_C_term_dom"/>
</dbReference>
<dbReference type="SUPFAM" id="SSF52540">
    <property type="entry name" value="P-loop containing nucleoside triphosphate hydrolases"/>
    <property type="match status" value="1"/>
</dbReference>
<feature type="domain" description="ABC transporter" evidence="10">
    <location>
        <begin position="1"/>
        <end position="236"/>
    </location>
</feature>
<keyword evidence="4" id="KW-0997">Cell inner membrane</keyword>
<keyword evidence="7" id="KW-1278">Translocase</keyword>
<dbReference type="InterPro" id="IPR011868">
    <property type="entry name" value="ModC_ABC_ATP-bd"/>
</dbReference>
<dbReference type="SUPFAM" id="SSF50331">
    <property type="entry name" value="MOP-like"/>
    <property type="match status" value="1"/>
</dbReference>
<reference evidence="12 13" key="1">
    <citation type="submission" date="2020-10" db="EMBL/GenBank/DDBJ databases">
        <title>Connecting structure to function with the recovery of over 1000 high-quality activated sludge metagenome-assembled genomes encoding full-length rRNA genes using long-read sequencing.</title>
        <authorList>
            <person name="Singleton C.M."/>
            <person name="Petriglieri F."/>
            <person name="Kristensen J.M."/>
            <person name="Kirkegaard R.H."/>
            <person name="Michaelsen T.Y."/>
            <person name="Andersen M.H."/>
            <person name="Karst S.M."/>
            <person name="Dueholm M.S."/>
            <person name="Nielsen P.H."/>
            <person name="Albertsen M."/>
        </authorList>
    </citation>
    <scope>NUCLEOTIDE SEQUENCE [LARGE SCALE GENOMIC DNA]</scope>
    <source>
        <strain evidence="12">EsbW_18-Q3-R4-48_BATAC.463</strain>
    </source>
</reference>
<proteinExistence type="predicted"/>
<dbReference type="InterPro" id="IPR003593">
    <property type="entry name" value="AAA+_ATPase"/>
</dbReference>
<evidence type="ECO:0000313" key="13">
    <source>
        <dbReference type="Proteomes" id="UP000739411"/>
    </source>
</evidence>
<dbReference type="GO" id="GO:0005524">
    <property type="term" value="F:ATP binding"/>
    <property type="evidence" value="ECO:0007669"/>
    <property type="project" value="UniProtKB-KW"/>
</dbReference>
<protein>
    <submittedName>
        <fullName evidence="12">Molybdenum ABC transporter ATP-binding protein</fullName>
    </submittedName>
</protein>
<dbReference type="InterPro" id="IPR027417">
    <property type="entry name" value="P-loop_NTPase"/>
</dbReference>
<evidence type="ECO:0000256" key="9">
    <source>
        <dbReference type="PROSITE-ProRule" id="PRU01213"/>
    </source>
</evidence>
<dbReference type="GO" id="GO:0016020">
    <property type="term" value="C:membrane"/>
    <property type="evidence" value="ECO:0007669"/>
    <property type="project" value="InterPro"/>
</dbReference>
<evidence type="ECO:0000259" key="11">
    <source>
        <dbReference type="PROSITE" id="PS51866"/>
    </source>
</evidence>
<dbReference type="PROSITE" id="PS50893">
    <property type="entry name" value="ABC_TRANSPORTER_2"/>
    <property type="match status" value="1"/>
</dbReference>
<evidence type="ECO:0000256" key="3">
    <source>
        <dbReference type="ARBA" id="ARBA00022505"/>
    </source>
</evidence>
<evidence type="ECO:0000256" key="7">
    <source>
        <dbReference type="ARBA" id="ARBA00022967"/>
    </source>
</evidence>
<evidence type="ECO:0000256" key="4">
    <source>
        <dbReference type="ARBA" id="ARBA00022519"/>
    </source>
</evidence>
<dbReference type="NCBIfam" id="TIGR02142">
    <property type="entry name" value="modC_ABC"/>
    <property type="match status" value="1"/>
</dbReference>
<dbReference type="InterPro" id="IPR004606">
    <property type="entry name" value="Mop_domain"/>
</dbReference>
<dbReference type="Pfam" id="PF00005">
    <property type="entry name" value="ABC_tran"/>
    <property type="match status" value="1"/>
</dbReference>
<gene>
    <name evidence="12" type="primary">modC</name>
    <name evidence="12" type="ORF">IPJ38_10435</name>
</gene>
<evidence type="ECO:0000256" key="6">
    <source>
        <dbReference type="ARBA" id="ARBA00022840"/>
    </source>
</evidence>
<dbReference type="SMART" id="SM00382">
    <property type="entry name" value="AAA"/>
    <property type="match status" value="1"/>
</dbReference>